<feature type="domain" description="ML-like" evidence="9">
    <location>
        <begin position="241"/>
        <end position="379"/>
    </location>
</feature>
<comment type="similarity">
    <text evidence="2">Belongs to the transient receptor potential (TRP) ion channel family.</text>
</comment>
<sequence>MRLLFPGTRGRRSTRGWKSTTNEHSIESGEEHALHWDVKWYWLLIRTVDQLDPRALALELPGWDDMASRLGCGFAATMSCPWAVKSKENPRVQGGTGMRATLTVAKILHENGEECTAMMTSAEETQSRDDGSILTVLRASLIGRNPASGYGNSEPGRFLSTSTIITIADTHRLKTPPPHSNGPLLPRPTISPTTASLRFFDPRLLLDNLPRTSSSLRMMRWSIFQPLLLFASVLSPVMAERRLESMSLNECQEGSSFSASLFNVVFTPNNNSATIKVVAISSVQGDIVFDVALQVYGYEFLRTVINPCDIDLHGLCPMNAGKLDIEFNVNIGDAAAEVPGIAYTIPDLDATVRAYLNMSDTGQSVACVEADFSNGKTVDLLGVKWATAIIAVLGLMSAAIVSGLGHTNAAAHLAANTLSLFGFFQAQAIIGLTGIRMPPIVRAWTQNFMWSMGIIRVGWMQDVFTWYQRATGGEPATLFDTLRTASVQVQKRSLDLAEGAAGTARRGLGLIAKRANIQLSSGSYIVYGIQRVAFRARIESTNLFMTGLTFYCIFVVVTVLLVAAFKGICELSVRQKWMKSDRFLEFRNGWLTVLKGILFRVTLVGFPQMCILCLWEFTQVDSPAQVVLAVFFFFGMLISLGWASFKVIRIARRSVSMHRNPAYILFSDPQTLNKWGFLYVQFRASAYYFIVPVLCYTLVKSMFVAFGQHVGVVQAVAFIIIEAAALIGASVLRPWMDKSTNSFNIAICAVNLVNSIFLFIMTNVFGAPGVVAAAVGVGFFVVNAAFSLILLIMVIVSSSIVFWRKNPDARYQFMADDRVSFMKSQTHLNTTTELDALAATARGDKAGYRSTLDLDDDNESISSESMRRRTDPNLQAPMYGHPAAAHSQTSMHRGGPGRSPADPSVPLFPADGPRRPYSPSLRSPSPFGANQAANMRAQNNASPAGHRSQNNASPSPWQRGAGYEH</sequence>
<dbReference type="GO" id="GO:0016020">
    <property type="term" value="C:membrane"/>
    <property type="evidence" value="ECO:0007669"/>
    <property type="project" value="UniProtKB-SubCell"/>
</dbReference>
<evidence type="ECO:0000256" key="2">
    <source>
        <dbReference type="ARBA" id="ARBA00010642"/>
    </source>
</evidence>
<evidence type="ECO:0000256" key="1">
    <source>
        <dbReference type="ARBA" id="ARBA00004141"/>
    </source>
</evidence>
<proteinExistence type="inferred from homology"/>
<dbReference type="GO" id="GO:0055085">
    <property type="term" value="P:transmembrane transport"/>
    <property type="evidence" value="ECO:0007669"/>
    <property type="project" value="TreeGrafter"/>
</dbReference>
<dbReference type="Proteomes" id="UP000272025">
    <property type="component" value="Unassembled WGS sequence"/>
</dbReference>
<gene>
    <name evidence="10" type="ORF">SODALDRAFT_357822</name>
</gene>
<feature type="transmembrane region" description="Helical" evidence="8">
    <location>
        <begin position="771"/>
        <end position="803"/>
    </location>
</feature>
<feature type="compositionally biased region" description="Low complexity" evidence="7">
    <location>
        <begin position="915"/>
        <end position="941"/>
    </location>
</feature>
<keyword evidence="5 8" id="KW-1133">Transmembrane helix</keyword>
<feature type="transmembrane region" description="Helical" evidence="8">
    <location>
        <begin position="623"/>
        <end position="645"/>
    </location>
</feature>
<evidence type="ECO:0000313" key="10">
    <source>
        <dbReference type="EMBL" id="ROT41739.1"/>
    </source>
</evidence>
<dbReference type="PANTHER" id="PTHR31145:SF2">
    <property type="entry name" value="FLAVIN CARRIER PROTEIN 2"/>
    <property type="match status" value="1"/>
</dbReference>
<dbReference type="RefSeq" id="XP_028469545.1">
    <property type="nucleotide sequence ID" value="XM_028614038.1"/>
</dbReference>
<feature type="transmembrane region" description="Helical" evidence="8">
    <location>
        <begin position="686"/>
        <end position="706"/>
    </location>
</feature>
<dbReference type="EMBL" id="ML119052">
    <property type="protein sequence ID" value="ROT41739.1"/>
    <property type="molecule type" value="Genomic_DNA"/>
</dbReference>
<keyword evidence="3 8" id="KW-0812">Transmembrane</keyword>
<dbReference type="OrthoDB" id="5212126at2759"/>
<evidence type="ECO:0000256" key="8">
    <source>
        <dbReference type="SAM" id="Phobius"/>
    </source>
</evidence>
<feature type="transmembrane region" description="Helical" evidence="8">
    <location>
        <begin position="590"/>
        <end position="617"/>
    </location>
</feature>
<dbReference type="InterPro" id="IPR040241">
    <property type="entry name" value="TRP_Flc/Pkd2-like"/>
</dbReference>
<protein>
    <submittedName>
        <fullName evidence="10">TRP-domain-containing protein</fullName>
    </submittedName>
</protein>
<dbReference type="PANTHER" id="PTHR31145">
    <property type="entry name" value="INTEGRAL MEMBRANE PROTEIN (AFU_ORTHOLOGUE AFUA_7G01610)"/>
    <property type="match status" value="1"/>
</dbReference>
<evidence type="ECO:0000256" key="7">
    <source>
        <dbReference type="SAM" id="MobiDB-lite"/>
    </source>
</evidence>
<feature type="transmembrane region" description="Helical" evidence="8">
    <location>
        <begin position="385"/>
        <end position="404"/>
    </location>
</feature>
<feature type="transmembrane region" description="Helical" evidence="8">
    <location>
        <begin position="548"/>
        <end position="569"/>
    </location>
</feature>
<evidence type="ECO:0000256" key="4">
    <source>
        <dbReference type="ARBA" id="ARBA00022729"/>
    </source>
</evidence>
<evidence type="ECO:0000256" key="6">
    <source>
        <dbReference type="ARBA" id="ARBA00023136"/>
    </source>
</evidence>
<evidence type="ECO:0000259" key="9">
    <source>
        <dbReference type="SMART" id="SM01320"/>
    </source>
</evidence>
<feature type="region of interest" description="Disordered" evidence="7">
    <location>
        <begin position="1"/>
        <end position="24"/>
    </location>
</feature>
<feature type="transmembrane region" description="Helical" evidence="8">
    <location>
        <begin position="712"/>
        <end position="732"/>
    </location>
</feature>
<dbReference type="Pfam" id="PF14558">
    <property type="entry name" value="TRP_N"/>
    <property type="match status" value="1"/>
</dbReference>
<comment type="subcellular location">
    <subcellularLocation>
        <location evidence="1">Membrane</location>
        <topology evidence="1">Multi-pass membrane protein</topology>
    </subcellularLocation>
</comment>
<name>A0A3N2Q4P5_SODAK</name>
<feature type="transmembrane region" description="Helical" evidence="8">
    <location>
        <begin position="744"/>
        <end position="765"/>
    </location>
</feature>
<dbReference type="STRING" id="1314773.A0A3N2Q4P5"/>
<dbReference type="Pfam" id="PF06011">
    <property type="entry name" value="TRP"/>
    <property type="match status" value="1"/>
</dbReference>
<feature type="transmembrane region" description="Helical" evidence="8">
    <location>
        <begin position="410"/>
        <end position="435"/>
    </location>
</feature>
<dbReference type="GO" id="GO:0009272">
    <property type="term" value="P:fungal-type cell wall biogenesis"/>
    <property type="evidence" value="ECO:0007669"/>
    <property type="project" value="TreeGrafter"/>
</dbReference>
<keyword evidence="4" id="KW-0732">Signal</keyword>
<dbReference type="InterPro" id="IPR010308">
    <property type="entry name" value="TRP_C"/>
</dbReference>
<evidence type="ECO:0000256" key="3">
    <source>
        <dbReference type="ARBA" id="ARBA00022692"/>
    </source>
</evidence>
<accession>A0A3N2Q4P5</accession>
<dbReference type="AlphaFoldDB" id="A0A3N2Q4P5"/>
<feature type="region of interest" description="Disordered" evidence="7">
    <location>
        <begin position="848"/>
        <end position="965"/>
    </location>
</feature>
<feature type="compositionally biased region" description="Polar residues" evidence="7">
    <location>
        <begin position="947"/>
        <end position="956"/>
    </location>
</feature>
<evidence type="ECO:0000256" key="5">
    <source>
        <dbReference type="ARBA" id="ARBA00022989"/>
    </source>
</evidence>
<dbReference type="SMART" id="SM01320">
    <property type="entry name" value="TRP_N"/>
    <property type="match status" value="1"/>
</dbReference>
<organism evidence="10 11">
    <name type="scientific">Sodiomyces alkalinus (strain CBS 110278 / VKM F-3762 / F11)</name>
    <name type="common">Alkaliphilic filamentous fungus</name>
    <dbReference type="NCBI Taxonomy" id="1314773"/>
    <lineage>
        <taxon>Eukaryota</taxon>
        <taxon>Fungi</taxon>
        <taxon>Dikarya</taxon>
        <taxon>Ascomycota</taxon>
        <taxon>Pezizomycotina</taxon>
        <taxon>Sordariomycetes</taxon>
        <taxon>Hypocreomycetidae</taxon>
        <taxon>Glomerellales</taxon>
        <taxon>Plectosphaerellaceae</taxon>
        <taxon>Sodiomyces</taxon>
    </lineage>
</organism>
<dbReference type="GeneID" id="39582516"/>
<keyword evidence="6 8" id="KW-0472">Membrane</keyword>
<evidence type="ECO:0000313" key="11">
    <source>
        <dbReference type="Proteomes" id="UP000272025"/>
    </source>
</evidence>
<keyword evidence="11" id="KW-1185">Reference proteome</keyword>
<dbReference type="InterPro" id="IPR032800">
    <property type="entry name" value="TRP_N"/>
</dbReference>
<reference evidence="10 11" key="1">
    <citation type="journal article" date="2018" name="Mol. Ecol.">
        <title>The obligate alkalophilic soda-lake fungus Sodiomyces alkalinus has shifted to a protein diet.</title>
        <authorList>
            <person name="Grum-Grzhimaylo A.A."/>
            <person name="Falkoski D.L."/>
            <person name="van den Heuvel J."/>
            <person name="Valero-Jimenez C.A."/>
            <person name="Min B."/>
            <person name="Choi I.G."/>
            <person name="Lipzen A."/>
            <person name="Daum C.G."/>
            <person name="Aanen D.K."/>
            <person name="Tsang A."/>
            <person name="Henrissat B."/>
            <person name="Bilanenko E.N."/>
            <person name="de Vries R.P."/>
            <person name="van Kan J.A.L."/>
            <person name="Grigoriev I.V."/>
            <person name="Debets A.J.M."/>
        </authorList>
    </citation>
    <scope>NUCLEOTIDE SEQUENCE [LARGE SCALE GENOMIC DNA]</scope>
    <source>
        <strain evidence="10 11">F11</strain>
    </source>
</reference>